<dbReference type="PANTHER" id="PTHR43300:SF7">
    <property type="entry name" value="UDP-N-ACETYLBACILLOSAMINE N-ACETYLTRANSFERASE"/>
    <property type="match status" value="1"/>
</dbReference>
<keyword evidence="2 7" id="KW-0808">Transferase</keyword>
<dbReference type="InterPro" id="IPR011004">
    <property type="entry name" value="Trimer_LpxA-like_sf"/>
</dbReference>
<dbReference type="AlphaFoldDB" id="A0A7W9E6T8"/>
<keyword evidence="7" id="KW-0012">Acyltransferase</keyword>
<protein>
    <submittedName>
        <fullName evidence="7">Sugar O-acyltransferase (Sialic acid O-acetyltransferase NeuD family)</fullName>
    </submittedName>
</protein>
<dbReference type="Pfam" id="PF17836">
    <property type="entry name" value="PglD_N"/>
    <property type="match status" value="1"/>
</dbReference>
<evidence type="ECO:0000313" key="7">
    <source>
        <dbReference type="EMBL" id="MBB5660293.1"/>
    </source>
</evidence>
<evidence type="ECO:0000256" key="2">
    <source>
        <dbReference type="ARBA" id="ARBA00022679"/>
    </source>
</evidence>
<evidence type="ECO:0000259" key="6">
    <source>
        <dbReference type="Pfam" id="PF17836"/>
    </source>
</evidence>
<feature type="active site" description="Proton acceptor" evidence="4">
    <location>
        <position position="135"/>
    </location>
</feature>
<dbReference type="RefSeq" id="WP_123287739.1">
    <property type="nucleotide sequence ID" value="NZ_JACIJB010000002.1"/>
</dbReference>
<dbReference type="Gene3D" id="3.40.50.20">
    <property type="match status" value="1"/>
</dbReference>
<feature type="domain" description="PglD N-terminal" evidence="6">
    <location>
        <begin position="4"/>
        <end position="77"/>
    </location>
</feature>
<dbReference type="PANTHER" id="PTHR43300">
    <property type="entry name" value="ACETYLTRANSFERASE"/>
    <property type="match status" value="1"/>
</dbReference>
<dbReference type="InterPro" id="IPR018357">
    <property type="entry name" value="Hexapep_transf_CS"/>
</dbReference>
<dbReference type="CDD" id="cd03360">
    <property type="entry name" value="LbH_AT_putative"/>
    <property type="match status" value="1"/>
</dbReference>
<dbReference type="PROSITE" id="PS00101">
    <property type="entry name" value="HEXAPEP_TRANSFERASES"/>
    <property type="match status" value="1"/>
</dbReference>
<proteinExistence type="inferred from homology"/>
<dbReference type="Proteomes" id="UP000548978">
    <property type="component" value="Unassembled WGS sequence"/>
</dbReference>
<dbReference type="InterPro" id="IPR041561">
    <property type="entry name" value="PglD_N"/>
</dbReference>
<dbReference type="EMBL" id="JACIJB010000002">
    <property type="protein sequence ID" value="MBB5660293.1"/>
    <property type="molecule type" value="Genomic_DNA"/>
</dbReference>
<sequence>MSGRLAILGAGGHGRVVADCAERLGWSYIAFFDDNPGAKKPGPWELAGTGADLLASVAGFDAFIIGIGINRIRMERQQALVAAGGRVATLIHPAATVSRHAVIGDGSVVFAGAVVNAGATVGQACILNTGCGIDHDDRLGDGVHVSPGAHLGGGVSVREASWIGLGAAVREGISIGRDVVVGAGAVVVNDVSDGLTTVGNPAREMKRKS</sequence>
<dbReference type="GO" id="GO:0016746">
    <property type="term" value="F:acyltransferase activity"/>
    <property type="evidence" value="ECO:0007669"/>
    <property type="project" value="UniProtKB-KW"/>
</dbReference>
<dbReference type="SUPFAM" id="SSF51161">
    <property type="entry name" value="Trimeric LpxA-like enzymes"/>
    <property type="match status" value="1"/>
</dbReference>
<feature type="binding site" evidence="5">
    <location>
        <begin position="33"/>
        <end position="34"/>
    </location>
    <ligand>
        <name>substrate</name>
    </ligand>
</feature>
<reference evidence="7 8" key="1">
    <citation type="submission" date="2020-08" db="EMBL/GenBank/DDBJ databases">
        <title>Genomic Encyclopedia of Type Strains, Phase IV (KMG-IV): sequencing the most valuable type-strain genomes for metagenomic binning, comparative biology and taxonomic classification.</title>
        <authorList>
            <person name="Goeker M."/>
        </authorList>
    </citation>
    <scope>NUCLEOTIDE SEQUENCE [LARGE SCALE GENOMIC DNA]</scope>
    <source>
        <strain evidence="7 8">DSM 24448</strain>
    </source>
</reference>
<gene>
    <name evidence="7" type="ORF">FHS65_001033</name>
</gene>
<dbReference type="NCBIfam" id="TIGR03570">
    <property type="entry name" value="NeuD_NnaD"/>
    <property type="match status" value="1"/>
</dbReference>
<evidence type="ECO:0000313" key="8">
    <source>
        <dbReference type="Proteomes" id="UP000548978"/>
    </source>
</evidence>
<evidence type="ECO:0000256" key="5">
    <source>
        <dbReference type="PIRSR" id="PIRSR620019-2"/>
    </source>
</evidence>
<dbReference type="InterPro" id="IPR020019">
    <property type="entry name" value="AcTrfase_PglD-like"/>
</dbReference>
<feature type="binding site" evidence="5">
    <location>
        <position position="68"/>
    </location>
    <ligand>
        <name>substrate</name>
    </ligand>
</feature>
<evidence type="ECO:0000256" key="3">
    <source>
        <dbReference type="ARBA" id="ARBA00022737"/>
    </source>
</evidence>
<feature type="binding site" evidence="5">
    <location>
        <position position="144"/>
    </location>
    <ligand>
        <name>acetyl-CoA</name>
        <dbReference type="ChEBI" id="CHEBI:57288"/>
    </ligand>
</feature>
<name>A0A7W9E6T8_9CAUL</name>
<evidence type="ECO:0000256" key="4">
    <source>
        <dbReference type="PIRSR" id="PIRSR620019-1"/>
    </source>
</evidence>
<dbReference type="InterPro" id="IPR050179">
    <property type="entry name" value="Trans_hexapeptide_repeat"/>
</dbReference>
<dbReference type="OrthoDB" id="9815592at2"/>
<keyword evidence="8" id="KW-1185">Reference proteome</keyword>
<keyword evidence="3" id="KW-0677">Repeat</keyword>
<organism evidence="7 8">
    <name type="scientific">Brevundimonas halotolerans</name>
    <dbReference type="NCBI Taxonomy" id="69670"/>
    <lineage>
        <taxon>Bacteria</taxon>
        <taxon>Pseudomonadati</taxon>
        <taxon>Pseudomonadota</taxon>
        <taxon>Alphaproteobacteria</taxon>
        <taxon>Caulobacterales</taxon>
        <taxon>Caulobacteraceae</taxon>
        <taxon>Brevundimonas</taxon>
    </lineage>
</organism>
<evidence type="ECO:0000256" key="1">
    <source>
        <dbReference type="ARBA" id="ARBA00007274"/>
    </source>
</evidence>
<comment type="caution">
    <text evidence="7">The sequence shown here is derived from an EMBL/GenBank/DDBJ whole genome shotgun (WGS) entry which is preliminary data.</text>
</comment>
<dbReference type="Gene3D" id="2.160.10.10">
    <property type="entry name" value="Hexapeptide repeat proteins"/>
    <property type="match status" value="1"/>
</dbReference>
<comment type="similarity">
    <text evidence="1">Belongs to the transferase hexapeptide repeat family.</text>
</comment>
<feature type="site" description="Increases basicity of active site His" evidence="4">
    <location>
        <position position="136"/>
    </location>
</feature>
<accession>A0A7W9E6T8</accession>